<gene>
    <name evidence="1" type="ORF">ISP20_09720</name>
</gene>
<keyword evidence="2" id="KW-1185">Reference proteome</keyword>
<organism evidence="1 2">
    <name type="scientific">Dyella kyungheensis</name>
    <dbReference type="NCBI Taxonomy" id="1242174"/>
    <lineage>
        <taxon>Bacteria</taxon>
        <taxon>Pseudomonadati</taxon>
        <taxon>Pseudomonadota</taxon>
        <taxon>Gammaproteobacteria</taxon>
        <taxon>Lysobacterales</taxon>
        <taxon>Rhodanobacteraceae</taxon>
        <taxon>Dyella</taxon>
    </lineage>
</organism>
<evidence type="ECO:0000313" key="1">
    <source>
        <dbReference type="EMBL" id="MBM7121430.1"/>
    </source>
</evidence>
<dbReference type="EMBL" id="JADIKC010000003">
    <property type="protein sequence ID" value="MBM7121430.1"/>
    <property type="molecule type" value="Genomic_DNA"/>
</dbReference>
<comment type="caution">
    <text evidence="1">The sequence shown here is derived from an EMBL/GenBank/DDBJ whole genome shotgun (WGS) entry which is preliminary data.</text>
</comment>
<proteinExistence type="predicted"/>
<protein>
    <submittedName>
        <fullName evidence="1">Uncharacterized protein</fullName>
    </submittedName>
</protein>
<accession>A0ABS2JRI5</accession>
<dbReference type="Proteomes" id="UP001430065">
    <property type="component" value="Unassembled WGS sequence"/>
</dbReference>
<dbReference type="RefSeq" id="WP_204635820.1">
    <property type="nucleotide sequence ID" value="NZ_JADIKC010000003.1"/>
</dbReference>
<evidence type="ECO:0000313" key="2">
    <source>
        <dbReference type="Proteomes" id="UP001430065"/>
    </source>
</evidence>
<name>A0ABS2JRI5_9GAMM</name>
<reference evidence="1 2" key="1">
    <citation type="submission" date="2020-10" db="EMBL/GenBank/DDBJ databases">
        <title>Phylogeny of dyella-like bacteria.</title>
        <authorList>
            <person name="Fu J."/>
        </authorList>
    </citation>
    <scope>NUCLEOTIDE SEQUENCE [LARGE SCALE GENOMIC DNA]</scope>
    <source>
        <strain evidence="1 2">THG-B117</strain>
    </source>
</reference>
<sequence length="70" mass="7870">MPRANIIVVVDDRNEVAAVDAWFARWRSALNHVSEDYGWSCCMHIWQLEGPAEALAELPPSVVTGDEWTS</sequence>